<dbReference type="PANTHER" id="PTHR45947">
    <property type="entry name" value="SULFOQUINOVOSYL TRANSFERASE SQD2"/>
    <property type="match status" value="1"/>
</dbReference>
<dbReference type="AlphaFoldDB" id="A0A2T0W6Y0"/>
<dbReference type="InterPro" id="IPR050194">
    <property type="entry name" value="Glycosyltransferase_grp1"/>
</dbReference>
<name>A0A2T0W6Y0_9LACT</name>
<protein>
    <submittedName>
        <fullName evidence="2">Glycosyltransferase involved in cell wall biosynthesis</fullName>
    </submittedName>
</protein>
<evidence type="ECO:0000259" key="1">
    <source>
        <dbReference type="Pfam" id="PF00534"/>
    </source>
</evidence>
<dbReference type="Proteomes" id="UP000238205">
    <property type="component" value="Unassembled WGS sequence"/>
</dbReference>
<evidence type="ECO:0000313" key="3">
    <source>
        <dbReference type="Proteomes" id="UP000238205"/>
    </source>
</evidence>
<reference evidence="2 3" key="1">
    <citation type="submission" date="2018-03" db="EMBL/GenBank/DDBJ databases">
        <title>Genomic Encyclopedia of Archaeal and Bacterial Type Strains, Phase II (KMG-II): from individual species to whole genera.</title>
        <authorList>
            <person name="Goeker M."/>
        </authorList>
    </citation>
    <scope>NUCLEOTIDE SEQUENCE [LARGE SCALE GENOMIC DNA]</scope>
    <source>
        <strain evidence="2 3">DSM 13175</strain>
    </source>
</reference>
<keyword evidence="3" id="KW-1185">Reference proteome</keyword>
<proteinExistence type="predicted"/>
<dbReference type="Gene3D" id="3.40.50.2000">
    <property type="entry name" value="Glycogen Phosphorylase B"/>
    <property type="match status" value="2"/>
</dbReference>
<dbReference type="OrthoDB" id="9804196at2"/>
<dbReference type="RefSeq" id="WP_106193214.1">
    <property type="nucleotide sequence ID" value="NZ_PVTO01000011.1"/>
</dbReference>
<comment type="caution">
    <text evidence="2">The sequence shown here is derived from an EMBL/GenBank/DDBJ whole genome shotgun (WGS) entry which is preliminary data.</text>
</comment>
<sequence length="372" mass="43076">MKKIGVFVDRWMSGGIESYLVSNYESMDLTHLDIKIITTRKFSDIYDERLKEMNIEIIELLKEGKDSELNRTFKSRASFKQVMAEENFDVVHLNIYNGVSLSYSKLAYKLGVKRIIAHSHNSMIGNVRLKQLKMAAHTIGKVRYQKYITDFWACSDLAGKWLFSSHHEKNIRLMKNGINAEKFTFDKNKRNLFRKKYALEDDALVVGNIGRLNNQKNQIFLIDLADNLRNKNIQFKMMIAGEGELKEELEQQIKDRNLENNVCLIGTITDTPTFYSGIDLFLLPSLFEGNPIVGIEAQCSGLRCYFSDKITKQLKIVESSEFLPIDSTDHWVEAISRTAYIKCDRPKMVKAVKDKKYDIKDTSYEMNRELLV</sequence>
<evidence type="ECO:0000313" key="2">
    <source>
        <dbReference type="EMBL" id="PRY82461.1"/>
    </source>
</evidence>
<accession>A0A2T0W6Y0</accession>
<organism evidence="2 3">
    <name type="scientific">Alkalibacterium olivapovliticus</name>
    <dbReference type="NCBI Taxonomy" id="99907"/>
    <lineage>
        <taxon>Bacteria</taxon>
        <taxon>Bacillati</taxon>
        <taxon>Bacillota</taxon>
        <taxon>Bacilli</taxon>
        <taxon>Lactobacillales</taxon>
        <taxon>Carnobacteriaceae</taxon>
        <taxon>Alkalibacterium</taxon>
    </lineage>
</organism>
<dbReference type="PANTHER" id="PTHR45947:SF3">
    <property type="entry name" value="SULFOQUINOVOSYL TRANSFERASE SQD2"/>
    <property type="match status" value="1"/>
</dbReference>
<feature type="domain" description="Glycosyl transferase family 1" evidence="1">
    <location>
        <begin position="191"/>
        <end position="321"/>
    </location>
</feature>
<dbReference type="InterPro" id="IPR001296">
    <property type="entry name" value="Glyco_trans_1"/>
</dbReference>
<keyword evidence="2" id="KW-0808">Transferase</keyword>
<dbReference type="EMBL" id="PVTO01000011">
    <property type="protein sequence ID" value="PRY82461.1"/>
    <property type="molecule type" value="Genomic_DNA"/>
</dbReference>
<gene>
    <name evidence="2" type="ORF">CLV38_11111</name>
</gene>
<dbReference type="GO" id="GO:0016757">
    <property type="term" value="F:glycosyltransferase activity"/>
    <property type="evidence" value="ECO:0007669"/>
    <property type="project" value="InterPro"/>
</dbReference>
<dbReference type="Pfam" id="PF00534">
    <property type="entry name" value="Glycos_transf_1"/>
    <property type="match status" value="1"/>
</dbReference>
<dbReference type="SUPFAM" id="SSF53756">
    <property type="entry name" value="UDP-Glycosyltransferase/glycogen phosphorylase"/>
    <property type="match status" value="1"/>
</dbReference>